<keyword evidence="1" id="KW-0732">Signal</keyword>
<feature type="signal peptide" evidence="1">
    <location>
        <begin position="1"/>
        <end position="15"/>
    </location>
</feature>
<evidence type="ECO:0000256" key="1">
    <source>
        <dbReference type="SAM" id="SignalP"/>
    </source>
</evidence>
<dbReference type="Proteomes" id="UP000267606">
    <property type="component" value="Unassembled WGS sequence"/>
</dbReference>
<evidence type="ECO:0000313" key="3">
    <source>
        <dbReference type="Proteomes" id="UP000267606"/>
    </source>
</evidence>
<protein>
    <submittedName>
        <fullName evidence="4">RGS domain-containing protein</fullName>
    </submittedName>
</protein>
<dbReference type="EMBL" id="UZAJ01014831">
    <property type="protein sequence ID" value="VDO71433.1"/>
    <property type="molecule type" value="Genomic_DNA"/>
</dbReference>
<proteinExistence type="predicted"/>
<name>A0A183HTJ5_9BILA</name>
<reference evidence="2 3" key="2">
    <citation type="submission" date="2018-11" db="EMBL/GenBank/DDBJ databases">
        <authorList>
            <consortium name="Pathogen Informatics"/>
        </authorList>
    </citation>
    <scope>NUCLEOTIDE SEQUENCE [LARGE SCALE GENOMIC DNA]</scope>
</reference>
<dbReference type="STRING" id="387005.A0A183HTJ5"/>
<dbReference type="WBParaSite" id="OFLC_0001080701-mRNA-1">
    <property type="protein sequence ID" value="OFLC_0001080701-mRNA-1"/>
    <property type="gene ID" value="OFLC_0001080701"/>
</dbReference>
<dbReference type="AlphaFoldDB" id="A0A183HTJ5"/>
<organism evidence="4">
    <name type="scientific">Onchocerca flexuosa</name>
    <dbReference type="NCBI Taxonomy" id="387005"/>
    <lineage>
        <taxon>Eukaryota</taxon>
        <taxon>Metazoa</taxon>
        <taxon>Ecdysozoa</taxon>
        <taxon>Nematoda</taxon>
        <taxon>Chromadorea</taxon>
        <taxon>Rhabditida</taxon>
        <taxon>Spirurina</taxon>
        <taxon>Spiruromorpha</taxon>
        <taxon>Filarioidea</taxon>
        <taxon>Onchocercidae</taxon>
        <taxon>Onchocerca</taxon>
    </lineage>
</organism>
<reference evidence="4" key="1">
    <citation type="submission" date="2016-06" db="UniProtKB">
        <authorList>
            <consortium name="WormBaseParasite"/>
        </authorList>
    </citation>
    <scope>IDENTIFICATION</scope>
</reference>
<evidence type="ECO:0000313" key="4">
    <source>
        <dbReference type="WBParaSite" id="OFLC_0001080701-mRNA-1"/>
    </source>
</evidence>
<sequence>MIVFAIITVTVLLVAEREKGEKSRLTSVERVRVRLRTTAYELLKYYVYFQGINTSEVLTHSIESRDWLSCAEPTAVRSAMKHFISDLAAIDSAIKPFVSFLQMQIFHCGVKNY</sequence>
<gene>
    <name evidence="2" type="ORF">OFLC_LOCUS10802</name>
</gene>
<accession>A0A183HTJ5</accession>
<keyword evidence="3" id="KW-1185">Reference proteome</keyword>
<feature type="chain" id="PRO_5044552624" evidence="1">
    <location>
        <begin position="16"/>
        <end position="113"/>
    </location>
</feature>
<evidence type="ECO:0000313" key="2">
    <source>
        <dbReference type="EMBL" id="VDO71433.1"/>
    </source>
</evidence>